<feature type="non-terminal residue" evidence="1">
    <location>
        <position position="48"/>
    </location>
</feature>
<evidence type="ECO:0000313" key="1">
    <source>
        <dbReference type="EMBL" id="KAK9394576.1"/>
    </source>
</evidence>
<sequence>MPKALIPMSVSSIKKYTHPCALLFGLTTGMNFGKMAVFQAKSDGLLSA</sequence>
<accession>A0AAW1AXU9</accession>
<evidence type="ECO:0000313" key="2">
    <source>
        <dbReference type="Proteomes" id="UP001474421"/>
    </source>
</evidence>
<keyword evidence="2" id="KW-1185">Reference proteome</keyword>
<organism evidence="1 2">
    <name type="scientific">Crotalus adamanteus</name>
    <name type="common">Eastern diamondback rattlesnake</name>
    <dbReference type="NCBI Taxonomy" id="8729"/>
    <lineage>
        <taxon>Eukaryota</taxon>
        <taxon>Metazoa</taxon>
        <taxon>Chordata</taxon>
        <taxon>Craniata</taxon>
        <taxon>Vertebrata</taxon>
        <taxon>Euteleostomi</taxon>
        <taxon>Lepidosauria</taxon>
        <taxon>Squamata</taxon>
        <taxon>Bifurcata</taxon>
        <taxon>Unidentata</taxon>
        <taxon>Episquamata</taxon>
        <taxon>Toxicofera</taxon>
        <taxon>Serpentes</taxon>
        <taxon>Colubroidea</taxon>
        <taxon>Viperidae</taxon>
        <taxon>Crotalinae</taxon>
        <taxon>Crotalus</taxon>
    </lineage>
</organism>
<dbReference type="EMBL" id="JAOTOJ010000011">
    <property type="protein sequence ID" value="KAK9394576.1"/>
    <property type="molecule type" value="Genomic_DNA"/>
</dbReference>
<name>A0AAW1AXU9_CROAD</name>
<proteinExistence type="predicted"/>
<protein>
    <submittedName>
        <fullName evidence="1">Uncharacterized protein</fullName>
    </submittedName>
</protein>
<gene>
    <name evidence="1" type="ORF">NXF25_015104</name>
</gene>
<dbReference type="AlphaFoldDB" id="A0AAW1AXU9"/>
<reference evidence="1 2" key="1">
    <citation type="journal article" date="2024" name="Proc. Natl. Acad. Sci. U.S.A.">
        <title>The genetic regulatory architecture and epigenomic basis for age-related changes in rattlesnake venom.</title>
        <authorList>
            <person name="Hogan M.P."/>
            <person name="Holding M.L."/>
            <person name="Nystrom G.S."/>
            <person name="Colston T.J."/>
            <person name="Bartlett D.A."/>
            <person name="Mason A.J."/>
            <person name="Ellsworth S.A."/>
            <person name="Rautsaw R.M."/>
            <person name="Lawrence K.C."/>
            <person name="Strickland J.L."/>
            <person name="He B."/>
            <person name="Fraser P."/>
            <person name="Margres M.J."/>
            <person name="Gilbert D.M."/>
            <person name="Gibbs H.L."/>
            <person name="Parkinson C.L."/>
            <person name="Rokyta D.R."/>
        </authorList>
    </citation>
    <scope>NUCLEOTIDE SEQUENCE [LARGE SCALE GENOMIC DNA]</scope>
    <source>
        <strain evidence="1">DRR0105</strain>
    </source>
</reference>
<comment type="caution">
    <text evidence="1">The sequence shown here is derived from an EMBL/GenBank/DDBJ whole genome shotgun (WGS) entry which is preliminary data.</text>
</comment>
<dbReference type="Proteomes" id="UP001474421">
    <property type="component" value="Unassembled WGS sequence"/>
</dbReference>